<dbReference type="STRING" id="1216970.GCA_001570985_02517"/>
<dbReference type="InterPro" id="IPR013766">
    <property type="entry name" value="Thioredoxin_domain"/>
</dbReference>
<dbReference type="GO" id="GO:0016491">
    <property type="term" value="F:oxidoreductase activity"/>
    <property type="evidence" value="ECO:0007669"/>
    <property type="project" value="UniProtKB-KW"/>
</dbReference>
<dbReference type="Gene3D" id="3.40.30.10">
    <property type="entry name" value="Glutaredoxin"/>
    <property type="match status" value="1"/>
</dbReference>
<reference evidence="8 9" key="1">
    <citation type="submission" date="2019-02" db="EMBL/GenBank/DDBJ databases">
        <title>Genomic data mining of an Antarctic deep-sea actinobacterium, Janibacterlimosus P3-3-X1.</title>
        <authorList>
            <person name="Liao L."/>
            <person name="Chen B."/>
        </authorList>
    </citation>
    <scope>NUCLEOTIDE SEQUENCE [LARGE SCALE GENOMIC DNA]</scope>
    <source>
        <strain evidence="8 9">P3-3-X1</strain>
    </source>
</reference>
<dbReference type="SUPFAM" id="SSF52833">
    <property type="entry name" value="Thioredoxin-like"/>
    <property type="match status" value="1"/>
</dbReference>
<keyword evidence="5" id="KW-0676">Redox-active center</keyword>
<keyword evidence="9" id="KW-1185">Reference proteome</keyword>
<dbReference type="PROSITE" id="PS51352">
    <property type="entry name" value="THIOREDOXIN_2"/>
    <property type="match status" value="1"/>
</dbReference>
<dbReference type="InterPro" id="IPR036249">
    <property type="entry name" value="Thioredoxin-like_sf"/>
</dbReference>
<feature type="domain" description="Thioredoxin" evidence="7">
    <location>
        <begin position="47"/>
        <end position="243"/>
    </location>
</feature>
<feature type="region of interest" description="Disordered" evidence="6">
    <location>
        <begin position="30"/>
        <end position="63"/>
    </location>
</feature>
<evidence type="ECO:0000256" key="5">
    <source>
        <dbReference type="ARBA" id="ARBA00023284"/>
    </source>
</evidence>
<evidence type="ECO:0000256" key="6">
    <source>
        <dbReference type="SAM" id="MobiDB-lite"/>
    </source>
</evidence>
<evidence type="ECO:0000256" key="4">
    <source>
        <dbReference type="ARBA" id="ARBA00023157"/>
    </source>
</evidence>
<dbReference type="KEGG" id="jli:EXU32_10315"/>
<proteinExistence type="inferred from homology"/>
<dbReference type="PANTHER" id="PTHR13887">
    <property type="entry name" value="GLUTATHIONE S-TRANSFERASE KAPPA"/>
    <property type="match status" value="1"/>
</dbReference>
<gene>
    <name evidence="8" type="ORF">EXU32_10315</name>
</gene>
<evidence type="ECO:0000313" key="8">
    <source>
        <dbReference type="EMBL" id="QBF46612.1"/>
    </source>
</evidence>
<keyword evidence="2" id="KW-0732">Signal</keyword>
<feature type="compositionally biased region" description="Acidic residues" evidence="6">
    <location>
        <begin position="51"/>
        <end position="63"/>
    </location>
</feature>
<keyword evidence="4" id="KW-1015">Disulfide bond</keyword>
<name>A0A4P6MUQ4_9MICO</name>
<dbReference type="OrthoDB" id="117402at2"/>
<evidence type="ECO:0000256" key="1">
    <source>
        <dbReference type="ARBA" id="ARBA00005791"/>
    </source>
</evidence>
<dbReference type="AlphaFoldDB" id="A0A4P6MUQ4"/>
<evidence type="ECO:0000256" key="3">
    <source>
        <dbReference type="ARBA" id="ARBA00023002"/>
    </source>
</evidence>
<dbReference type="Proteomes" id="UP000290408">
    <property type="component" value="Chromosome"/>
</dbReference>
<dbReference type="Pfam" id="PF13462">
    <property type="entry name" value="Thioredoxin_4"/>
    <property type="match status" value="1"/>
</dbReference>
<keyword evidence="3" id="KW-0560">Oxidoreductase</keyword>
<sequence>MTGINRRVLTIVAAVAVVALLAAGVMLSERGDDEDSSDAASSSQSSGEGGESAEEQSLSEEEVGLVRRDADDVTAMGDVDAPVVLIEYSDYRCPFCGAFARDTMPKLKQEYIDSGKLRFEWRDFPVFGEESTTGAMAARAAGEQDRYWEYHDAMYEDAPERGHLKITDKKVMEWAKEVGVPDLEQFEKDLDDPELRKKVEADAQEARSEVGATGTPTFVIGDQRVVGAQPTETFKELIDEKLASVEDE</sequence>
<dbReference type="EMBL" id="CP036164">
    <property type="protein sequence ID" value="QBF46612.1"/>
    <property type="molecule type" value="Genomic_DNA"/>
</dbReference>
<dbReference type="InterPro" id="IPR012336">
    <property type="entry name" value="Thioredoxin-like_fold"/>
</dbReference>
<protein>
    <submittedName>
        <fullName evidence="8">DsbA family protein</fullName>
    </submittedName>
</protein>
<evidence type="ECO:0000259" key="7">
    <source>
        <dbReference type="PROSITE" id="PS51352"/>
    </source>
</evidence>
<evidence type="ECO:0000313" key="9">
    <source>
        <dbReference type="Proteomes" id="UP000290408"/>
    </source>
</evidence>
<evidence type="ECO:0000256" key="2">
    <source>
        <dbReference type="ARBA" id="ARBA00022729"/>
    </source>
</evidence>
<accession>A0A4P6MUQ4</accession>
<dbReference type="PANTHER" id="PTHR13887:SF14">
    <property type="entry name" value="DISULFIDE BOND FORMATION PROTEIN D"/>
    <property type="match status" value="1"/>
</dbReference>
<organism evidence="8 9">
    <name type="scientific">Janibacter limosus</name>
    <dbReference type="NCBI Taxonomy" id="53458"/>
    <lineage>
        <taxon>Bacteria</taxon>
        <taxon>Bacillati</taxon>
        <taxon>Actinomycetota</taxon>
        <taxon>Actinomycetes</taxon>
        <taxon>Micrococcales</taxon>
        <taxon>Intrasporangiaceae</taxon>
        <taxon>Janibacter</taxon>
    </lineage>
</organism>
<comment type="similarity">
    <text evidence="1">Belongs to the thioredoxin family. DsbA subfamily.</text>
</comment>